<proteinExistence type="predicted"/>
<dbReference type="OrthoDB" id="1453089at2"/>
<feature type="transmembrane region" description="Helical" evidence="1">
    <location>
        <begin position="6"/>
        <end position="27"/>
    </location>
</feature>
<sequence>MEYGFVVLGIVALLFLSIYGYSYISVAQEKAKMMKERQILKEKEELQRQRRLRHQEIIDEKVNKIAKRSEEIQKELKLFKEMKKKQKVG</sequence>
<keyword evidence="1" id="KW-1133">Transmembrane helix</keyword>
<evidence type="ECO:0000313" key="3">
    <source>
        <dbReference type="Proteomes" id="UP000236592"/>
    </source>
</evidence>
<name>A0A2I7SJG5_9FLAO</name>
<dbReference type="EMBL" id="CP025938">
    <property type="protein sequence ID" value="AUS06038.1"/>
    <property type="molecule type" value="Genomic_DNA"/>
</dbReference>
<gene>
    <name evidence="2" type="ORF">C1A40_11495</name>
</gene>
<keyword evidence="1" id="KW-0812">Transmembrane</keyword>
<protein>
    <submittedName>
        <fullName evidence="2">Uncharacterized protein</fullName>
    </submittedName>
</protein>
<accession>A0A2I7SJG5</accession>
<dbReference type="KEGG" id="taj:C1A40_11495"/>
<keyword evidence="1" id="KW-0472">Membrane</keyword>
<evidence type="ECO:0000256" key="1">
    <source>
        <dbReference type="SAM" id="Phobius"/>
    </source>
</evidence>
<organism evidence="2 3">
    <name type="scientific">Pseudotamlana carrageenivorans</name>
    <dbReference type="NCBI Taxonomy" id="2069432"/>
    <lineage>
        <taxon>Bacteria</taxon>
        <taxon>Pseudomonadati</taxon>
        <taxon>Bacteroidota</taxon>
        <taxon>Flavobacteriia</taxon>
        <taxon>Flavobacteriales</taxon>
        <taxon>Flavobacteriaceae</taxon>
        <taxon>Pseudotamlana</taxon>
    </lineage>
</organism>
<dbReference type="AlphaFoldDB" id="A0A2I7SJG5"/>
<evidence type="ECO:0000313" key="2">
    <source>
        <dbReference type="EMBL" id="AUS06038.1"/>
    </source>
</evidence>
<reference evidence="3" key="1">
    <citation type="submission" date="2018-01" db="EMBL/GenBank/DDBJ databases">
        <title>Complete genome of Tamlana sp. UJ94.</title>
        <authorList>
            <person name="Jung J."/>
            <person name="Chung D."/>
            <person name="Bae S.S."/>
            <person name="Baek K."/>
        </authorList>
    </citation>
    <scope>NUCLEOTIDE SEQUENCE [LARGE SCALE GENOMIC DNA]</scope>
    <source>
        <strain evidence="3">UJ94</strain>
    </source>
</reference>
<keyword evidence="3" id="KW-1185">Reference proteome</keyword>
<dbReference type="Proteomes" id="UP000236592">
    <property type="component" value="Chromosome"/>
</dbReference>
<dbReference type="RefSeq" id="WP_102996018.1">
    <property type="nucleotide sequence ID" value="NZ_CP025938.1"/>
</dbReference>